<evidence type="ECO:0000256" key="2">
    <source>
        <dbReference type="ARBA" id="ARBA00022692"/>
    </source>
</evidence>
<reference evidence="8" key="1">
    <citation type="submission" date="2016-10" db="EMBL/GenBank/DDBJ databases">
        <authorList>
            <person name="Varghese N."/>
            <person name="Submissions S."/>
        </authorList>
    </citation>
    <scope>NUCLEOTIDE SEQUENCE [LARGE SCALE GENOMIC DNA]</scope>
    <source>
        <strain evidence="8">JCM 10271</strain>
    </source>
</reference>
<keyword evidence="3 5" id="KW-1133">Transmembrane helix</keyword>
<dbReference type="EMBL" id="FOXV01000003">
    <property type="protein sequence ID" value="SFQ25013.1"/>
    <property type="molecule type" value="Genomic_DNA"/>
</dbReference>
<accession>A0A1I5WZ56</accession>
<keyword evidence="4 5" id="KW-0472">Membrane</keyword>
<dbReference type="STRING" id="93684.SAMN05421853_10336"/>
<dbReference type="Pfam" id="PF04893">
    <property type="entry name" value="Yip1"/>
    <property type="match status" value="1"/>
</dbReference>
<evidence type="ECO:0000256" key="5">
    <source>
        <dbReference type="SAM" id="Phobius"/>
    </source>
</evidence>
<feature type="transmembrane region" description="Helical" evidence="5">
    <location>
        <begin position="103"/>
        <end position="124"/>
    </location>
</feature>
<dbReference type="GO" id="GO:0016020">
    <property type="term" value="C:membrane"/>
    <property type="evidence" value="ECO:0007669"/>
    <property type="project" value="UniProtKB-SubCell"/>
</dbReference>
<keyword evidence="8" id="KW-1185">Reference proteome</keyword>
<evidence type="ECO:0000313" key="7">
    <source>
        <dbReference type="EMBL" id="SFQ25013.1"/>
    </source>
</evidence>
<feature type="domain" description="Yip1" evidence="6">
    <location>
        <begin position="11"/>
        <end position="179"/>
    </location>
</feature>
<dbReference type="RefSeq" id="WP_093009768.1">
    <property type="nucleotide sequence ID" value="NZ_FOXV01000003.1"/>
</dbReference>
<dbReference type="Proteomes" id="UP000243106">
    <property type="component" value="Unassembled WGS sequence"/>
</dbReference>
<keyword evidence="2 5" id="KW-0812">Transmembrane</keyword>
<feature type="transmembrane region" description="Helical" evidence="5">
    <location>
        <begin position="164"/>
        <end position="187"/>
    </location>
</feature>
<comment type="subcellular location">
    <subcellularLocation>
        <location evidence="1">Membrane</location>
        <topology evidence="1">Multi-pass membrane protein</topology>
    </subcellularLocation>
</comment>
<name>A0A1I5WZ56_9RHOB</name>
<gene>
    <name evidence="7" type="ORF">SAMN05421853_10336</name>
</gene>
<evidence type="ECO:0000256" key="3">
    <source>
        <dbReference type="ARBA" id="ARBA00022989"/>
    </source>
</evidence>
<evidence type="ECO:0000259" key="6">
    <source>
        <dbReference type="Pfam" id="PF04893"/>
    </source>
</evidence>
<proteinExistence type="predicted"/>
<dbReference type="AlphaFoldDB" id="A0A1I5WZ56"/>
<evidence type="ECO:0000313" key="8">
    <source>
        <dbReference type="Proteomes" id="UP000243106"/>
    </source>
</evidence>
<protein>
    <submittedName>
        <fullName evidence="7">Yip1 domain-containing protein</fullName>
    </submittedName>
</protein>
<feature type="transmembrane region" description="Helical" evidence="5">
    <location>
        <begin position="33"/>
        <end position="49"/>
    </location>
</feature>
<feature type="transmembrane region" description="Helical" evidence="5">
    <location>
        <begin position="70"/>
        <end position="91"/>
    </location>
</feature>
<feature type="transmembrane region" description="Helical" evidence="5">
    <location>
        <begin position="131"/>
        <end position="152"/>
    </location>
</feature>
<organism evidence="7 8">
    <name type="scientific">Roseivivax halotolerans</name>
    <dbReference type="NCBI Taxonomy" id="93684"/>
    <lineage>
        <taxon>Bacteria</taxon>
        <taxon>Pseudomonadati</taxon>
        <taxon>Pseudomonadota</taxon>
        <taxon>Alphaproteobacteria</taxon>
        <taxon>Rhodobacterales</taxon>
        <taxon>Roseobacteraceae</taxon>
        <taxon>Roseivivax</taxon>
    </lineage>
</organism>
<dbReference type="InterPro" id="IPR006977">
    <property type="entry name" value="Yip1_dom"/>
</dbReference>
<sequence length="196" mass="20286">MTPAAFLSLAWQSVTAPREVARLLLSLGLGREALLLSAALVLVLNTAFVRASAILTPPDPSIAPFVEQPVLFFAGLAGTLVLAAFVLTWSGRAVGGTGRLEDIALTLIWLQALRALVQAAMLLITPIAPALALLLSFGASLVGLWILINFLAEAHDFPSLGKAAFVLLLALAGMAVGLSFFLTLIGATASGMNANV</sequence>
<evidence type="ECO:0000256" key="4">
    <source>
        <dbReference type="ARBA" id="ARBA00023136"/>
    </source>
</evidence>
<evidence type="ECO:0000256" key="1">
    <source>
        <dbReference type="ARBA" id="ARBA00004141"/>
    </source>
</evidence>